<dbReference type="GO" id="GO:0005525">
    <property type="term" value="F:GTP binding"/>
    <property type="evidence" value="ECO:0007669"/>
    <property type="project" value="InterPro"/>
</dbReference>
<dbReference type="Gene3D" id="3.40.50.300">
    <property type="entry name" value="P-loop containing nucleotide triphosphate hydrolases"/>
    <property type="match status" value="2"/>
</dbReference>
<evidence type="ECO:0000256" key="6">
    <source>
        <dbReference type="ARBA" id="ARBA00022787"/>
    </source>
</evidence>
<keyword evidence="3 12" id="KW-0812">Transmembrane</keyword>
<dbReference type="InterPro" id="IPR002048">
    <property type="entry name" value="EF_hand_dom"/>
</dbReference>
<proteinExistence type="inferred from homology"/>
<evidence type="ECO:0000256" key="3">
    <source>
        <dbReference type="ARBA" id="ARBA00022692"/>
    </source>
</evidence>
<keyword evidence="10 12" id="KW-0472">Membrane</keyword>
<evidence type="ECO:0000256" key="10">
    <source>
        <dbReference type="ARBA" id="ARBA00023136"/>
    </source>
</evidence>
<dbReference type="GO" id="GO:0005741">
    <property type="term" value="C:mitochondrial outer membrane"/>
    <property type="evidence" value="ECO:0007669"/>
    <property type="project" value="UniProtKB-SubCell"/>
</dbReference>
<keyword evidence="6" id="KW-1000">Mitochondrion outer membrane</keyword>
<feature type="transmembrane region" description="Helical" evidence="12">
    <location>
        <begin position="731"/>
        <end position="751"/>
    </location>
</feature>
<dbReference type="InterPro" id="IPR052266">
    <property type="entry name" value="Miro-EF-hand_domain"/>
</dbReference>
<name>A0A7S2LGF3_9STRA</name>
<evidence type="ECO:0000256" key="11">
    <source>
        <dbReference type="SAM" id="MobiDB-lite"/>
    </source>
</evidence>
<reference evidence="14" key="1">
    <citation type="submission" date="2021-01" db="EMBL/GenBank/DDBJ databases">
        <authorList>
            <person name="Corre E."/>
            <person name="Pelletier E."/>
            <person name="Niang G."/>
            <person name="Scheremetjew M."/>
            <person name="Finn R."/>
            <person name="Kale V."/>
            <person name="Holt S."/>
            <person name="Cochrane G."/>
            <person name="Meng A."/>
            <person name="Brown T."/>
            <person name="Cohen L."/>
        </authorList>
    </citation>
    <scope>NUCLEOTIDE SEQUENCE</scope>
    <source>
        <strain evidence="14">B650</strain>
    </source>
</reference>
<evidence type="ECO:0000256" key="7">
    <source>
        <dbReference type="ARBA" id="ARBA00022837"/>
    </source>
</evidence>
<dbReference type="EMBL" id="HBGY01029405">
    <property type="protein sequence ID" value="CAD9605781.1"/>
    <property type="molecule type" value="Transcribed_RNA"/>
</dbReference>
<dbReference type="InterPro" id="IPR011992">
    <property type="entry name" value="EF-hand-dom_pair"/>
</dbReference>
<dbReference type="PANTHER" id="PTHR46819">
    <property type="entry name" value="EF-HAND CALCIUM-BINDING DOMAIN-CONTAINING PROTEIN 7"/>
    <property type="match status" value="1"/>
</dbReference>
<evidence type="ECO:0000256" key="4">
    <source>
        <dbReference type="ARBA" id="ARBA00022723"/>
    </source>
</evidence>
<comment type="similarity">
    <text evidence="2">Belongs to the mitochondrial Rho GTPase family.</text>
</comment>
<feature type="region of interest" description="Disordered" evidence="11">
    <location>
        <begin position="445"/>
        <end position="474"/>
    </location>
</feature>
<evidence type="ECO:0000256" key="8">
    <source>
        <dbReference type="ARBA" id="ARBA00022989"/>
    </source>
</evidence>
<dbReference type="InterPro" id="IPR013567">
    <property type="entry name" value="EF_hand_assoc_2"/>
</dbReference>
<evidence type="ECO:0000256" key="12">
    <source>
        <dbReference type="SAM" id="Phobius"/>
    </source>
</evidence>
<dbReference type="Gene3D" id="1.10.238.10">
    <property type="entry name" value="EF-hand"/>
    <property type="match status" value="2"/>
</dbReference>
<keyword evidence="9" id="KW-0496">Mitochondrion</keyword>
<dbReference type="InterPro" id="IPR001806">
    <property type="entry name" value="Small_GTPase"/>
</dbReference>
<dbReference type="PROSITE" id="PS00018">
    <property type="entry name" value="EF_HAND_1"/>
    <property type="match status" value="2"/>
</dbReference>
<dbReference type="PANTHER" id="PTHR46819:SF1">
    <property type="entry name" value="EF-HAND CALCIUM-BINDING DOMAIN-CONTAINING PROTEIN 7"/>
    <property type="match status" value="1"/>
</dbReference>
<dbReference type="GO" id="GO:0003924">
    <property type="term" value="F:GTPase activity"/>
    <property type="evidence" value="ECO:0007669"/>
    <property type="project" value="InterPro"/>
</dbReference>
<dbReference type="GO" id="GO:0005509">
    <property type="term" value="F:calcium ion binding"/>
    <property type="evidence" value="ECO:0007669"/>
    <property type="project" value="InterPro"/>
</dbReference>
<dbReference type="InterPro" id="IPR027417">
    <property type="entry name" value="P-loop_NTPase"/>
</dbReference>
<gene>
    <name evidence="14" type="ORF">LDAN0321_LOCUS18239</name>
</gene>
<evidence type="ECO:0000313" key="14">
    <source>
        <dbReference type="EMBL" id="CAD9605781.1"/>
    </source>
</evidence>
<feature type="compositionally biased region" description="Low complexity" evidence="11">
    <location>
        <begin position="460"/>
        <end position="474"/>
    </location>
</feature>
<dbReference type="Pfam" id="PF08356">
    <property type="entry name" value="EF_assoc_2"/>
    <property type="match status" value="1"/>
</dbReference>
<dbReference type="SUPFAM" id="SSF52540">
    <property type="entry name" value="P-loop containing nucleoside triphosphate hydrolases"/>
    <property type="match status" value="2"/>
</dbReference>
<dbReference type="PRINTS" id="PR00449">
    <property type="entry name" value="RASTRNSFRMNG"/>
</dbReference>
<evidence type="ECO:0000256" key="5">
    <source>
        <dbReference type="ARBA" id="ARBA00022737"/>
    </source>
</evidence>
<dbReference type="Pfam" id="PF00071">
    <property type="entry name" value="Ras"/>
    <property type="match status" value="1"/>
</dbReference>
<evidence type="ECO:0000256" key="9">
    <source>
        <dbReference type="ARBA" id="ARBA00023128"/>
    </source>
</evidence>
<keyword evidence="8 12" id="KW-1133">Transmembrane helix</keyword>
<feature type="domain" description="EF-hand" evidence="13">
    <location>
        <begin position="358"/>
        <end position="393"/>
    </location>
</feature>
<keyword evidence="5" id="KW-0677">Repeat</keyword>
<dbReference type="SMART" id="SM00174">
    <property type="entry name" value="RHO"/>
    <property type="match status" value="1"/>
</dbReference>
<evidence type="ECO:0000256" key="2">
    <source>
        <dbReference type="ARBA" id="ARBA00007981"/>
    </source>
</evidence>
<keyword evidence="7" id="KW-0106">Calcium</keyword>
<organism evidence="14">
    <name type="scientific">Leptocylindrus danicus</name>
    <dbReference type="NCBI Taxonomy" id="163516"/>
    <lineage>
        <taxon>Eukaryota</taxon>
        <taxon>Sar</taxon>
        <taxon>Stramenopiles</taxon>
        <taxon>Ochrophyta</taxon>
        <taxon>Bacillariophyta</taxon>
        <taxon>Coscinodiscophyceae</taxon>
        <taxon>Chaetocerotophycidae</taxon>
        <taxon>Leptocylindrales</taxon>
        <taxon>Leptocylindraceae</taxon>
        <taxon>Leptocylindrus</taxon>
    </lineage>
</organism>
<protein>
    <recommendedName>
        <fullName evidence="13">EF-hand domain-containing protein</fullName>
    </recommendedName>
</protein>
<evidence type="ECO:0000256" key="1">
    <source>
        <dbReference type="ARBA" id="ARBA00004200"/>
    </source>
</evidence>
<dbReference type="PROSITE" id="PS51419">
    <property type="entry name" value="RAB"/>
    <property type="match status" value="1"/>
</dbReference>
<comment type="subcellular location">
    <subcellularLocation>
        <location evidence="1">Mitochondrion outer membrane</location>
        <topology evidence="1">Single-pass type IV membrane protein</topology>
    </subcellularLocation>
</comment>
<accession>A0A7S2LGF3</accession>
<dbReference type="InterPro" id="IPR018247">
    <property type="entry name" value="EF_Hand_1_Ca_BS"/>
</dbReference>
<dbReference type="SUPFAM" id="SSF47473">
    <property type="entry name" value="EF-hand"/>
    <property type="match status" value="1"/>
</dbReference>
<dbReference type="AlphaFoldDB" id="A0A7S2LGF3"/>
<dbReference type="SMART" id="SM00175">
    <property type="entry name" value="RAB"/>
    <property type="match status" value="1"/>
</dbReference>
<sequence>MSRISKRKKGDGGRGSITILVLGDEGAGKSSLVSTFVSRHFSERVPGVMTRVRLPITSGSSEGRGGSYVTTIVDTQNGDATLAAVASTAVPSEPVDAIVLVYDLDRPSTFQRLESHWLPLIERCYSPPAVTETPNSIGGPEISDYNKIPPVIIAGNKLDLSLASPAHEDARLDRQQIVALLGRFKFVRQCIKTSAKTLLNVNDIFDKAQQAVLYPIGPLFDLTEGKMTDNCCKAFTRIFRMFDEDKDGLLNDLELGTFQNYFFKKAIHANKLTWWKKVLSKKPLDNDEVYIQDDKFTVAGFLTIIEMFMLKEFFDVPWRVLRHFGYDDDLNLYVPDWVVSPSSKIKGSDESQWSLSASAVEFLESLFTQFDSNNDGELTEDDIKRIFSIVPHPSLPPWHPTRTKDMFEGCFSVPCLDWYKKLFLSPPSSIGSVSSDEHAGVTILSSHDTSGARPDDMPDSVSSPTMTPASTPPESLIHPPLKFVDWSTYWFMVSSINPVKTRMELYRLGYDNKMNAKQSLSRAIRIKIFGSSQSGKTALLNALVGANKDPLDTEESGHPETRCTHVYAPSARLVNVGSKAEKNLGDELIHMIFTEVPEVASTGPEAVANCELAMLVFDCNDERSYEYVHTLEERLSEDMPRVFIGTKKDTISAALKSDEEEGSSTGRRSVLVAAQIHCEELDLEPPTLTSVASGVEAEKYLTYIALCAVGDLRSKPYAAQKRKEALWRRRMLWLSVGGISLVGVAAVGYFWRGEKRFESILRSFKNLFGRGESSDGVTIPVGRIP</sequence>
<keyword evidence="4" id="KW-0479">Metal-binding</keyword>
<evidence type="ECO:0000259" key="13">
    <source>
        <dbReference type="PROSITE" id="PS50222"/>
    </source>
</evidence>
<dbReference type="PROSITE" id="PS50222">
    <property type="entry name" value="EF_HAND_2"/>
    <property type="match status" value="1"/>
</dbReference>